<dbReference type="RefSeq" id="WP_109343803.1">
    <property type="nucleotide sequence ID" value="NZ_CP029343.1"/>
</dbReference>
<keyword evidence="3" id="KW-1185">Reference proteome</keyword>
<dbReference type="KEGG" id="mtim:DIR46_02320"/>
<protein>
    <submittedName>
        <fullName evidence="2">Uncharacterized protein</fullName>
    </submittedName>
</protein>
<dbReference type="AlphaFoldDB" id="A0A2S2DDH8"/>
<evidence type="ECO:0000256" key="1">
    <source>
        <dbReference type="SAM" id="MobiDB-lite"/>
    </source>
</evidence>
<name>A0A2S2DDH8_9BURK</name>
<gene>
    <name evidence="2" type="ORF">DIR46_02320</name>
</gene>
<accession>A0A2S2DDH8</accession>
<organism evidence="2 3">
    <name type="scientific">Massilia oculi</name>
    <dbReference type="NCBI Taxonomy" id="945844"/>
    <lineage>
        <taxon>Bacteria</taxon>
        <taxon>Pseudomonadati</taxon>
        <taxon>Pseudomonadota</taxon>
        <taxon>Betaproteobacteria</taxon>
        <taxon>Burkholderiales</taxon>
        <taxon>Oxalobacteraceae</taxon>
        <taxon>Telluria group</taxon>
        <taxon>Massilia</taxon>
    </lineage>
</organism>
<evidence type="ECO:0000313" key="3">
    <source>
        <dbReference type="Proteomes" id="UP000245820"/>
    </source>
</evidence>
<dbReference type="Proteomes" id="UP000245820">
    <property type="component" value="Chromosome"/>
</dbReference>
<dbReference type="EMBL" id="CP029343">
    <property type="protein sequence ID" value="AWL03400.1"/>
    <property type="molecule type" value="Genomic_DNA"/>
</dbReference>
<sequence length="90" mass="9797">MGLLDRFKKSTVDQTISASPDPRGAPGSRAYHEYFINPEPTDGRWHWHCRVYGADGKPIETTGSEETEHAARAAAIAWAEATKASLRGAA</sequence>
<evidence type="ECO:0000313" key="2">
    <source>
        <dbReference type="EMBL" id="AWL03400.1"/>
    </source>
</evidence>
<feature type="region of interest" description="Disordered" evidence="1">
    <location>
        <begin position="9"/>
        <end position="35"/>
    </location>
</feature>
<proteinExistence type="predicted"/>
<reference evidence="2 3" key="1">
    <citation type="submission" date="2018-05" db="EMBL/GenBank/DDBJ databases">
        <title>Complete genome sequence of Massilia oculi sp. nov. CCUG 43427T (=DSM 26321T), the type strain of M. oculi, and comparison with genome sequences of other Massilia strains.</title>
        <authorList>
            <person name="Zhu B."/>
        </authorList>
    </citation>
    <scope>NUCLEOTIDE SEQUENCE [LARGE SCALE GENOMIC DNA]</scope>
    <source>
        <strain evidence="2 3">CCUG 43427</strain>
    </source>
</reference>